<dbReference type="AlphaFoldDB" id="A0A7C4RW89"/>
<dbReference type="PANTHER" id="PTHR30289:SF1">
    <property type="entry name" value="PEBP (PHOSPHATIDYLETHANOLAMINE-BINDING PROTEIN) FAMILY PROTEIN"/>
    <property type="match status" value="1"/>
</dbReference>
<dbReference type="InterPro" id="IPR005247">
    <property type="entry name" value="YbhB_YbcL/LppC-like"/>
</dbReference>
<name>A0A7C4RW89_9BACT</name>
<proteinExistence type="predicted"/>
<evidence type="ECO:0000313" key="1">
    <source>
        <dbReference type="EMBL" id="HGU40477.1"/>
    </source>
</evidence>
<dbReference type="NCBIfam" id="TIGR00481">
    <property type="entry name" value="YbhB/YbcL family Raf kinase inhibitor-like protein"/>
    <property type="match status" value="1"/>
</dbReference>
<dbReference type="InterPro" id="IPR008914">
    <property type="entry name" value="PEBP"/>
</dbReference>
<dbReference type="SUPFAM" id="SSF49777">
    <property type="entry name" value="PEBP-like"/>
    <property type="match status" value="1"/>
</dbReference>
<dbReference type="CDD" id="cd00865">
    <property type="entry name" value="PEBP_bact_arch"/>
    <property type="match status" value="1"/>
</dbReference>
<dbReference type="PANTHER" id="PTHR30289">
    <property type="entry name" value="UNCHARACTERIZED PROTEIN YBCL-RELATED"/>
    <property type="match status" value="1"/>
</dbReference>
<accession>A0A7C4RW89</accession>
<dbReference type="EMBL" id="DSZY01000022">
    <property type="protein sequence ID" value="HGU40477.1"/>
    <property type="molecule type" value="Genomic_DNA"/>
</dbReference>
<gene>
    <name evidence="1" type="ORF">ENT77_04675</name>
</gene>
<protein>
    <submittedName>
        <fullName evidence="1">YbhB/YbcL family Raf kinase inhibitor-like protein</fullName>
    </submittedName>
</protein>
<dbReference type="InterPro" id="IPR036610">
    <property type="entry name" value="PEBP-like_sf"/>
</dbReference>
<organism evidence="1">
    <name type="scientific">Fervidobacterium thailandense</name>
    <dbReference type="NCBI Taxonomy" id="1008305"/>
    <lineage>
        <taxon>Bacteria</taxon>
        <taxon>Thermotogati</taxon>
        <taxon>Thermotogota</taxon>
        <taxon>Thermotogae</taxon>
        <taxon>Thermotogales</taxon>
        <taxon>Fervidobacteriaceae</taxon>
        <taxon>Fervidobacterium</taxon>
    </lineage>
</organism>
<reference evidence="1" key="1">
    <citation type="journal article" date="2020" name="mSystems">
        <title>Genome- and Community-Level Interaction Insights into Carbon Utilization and Element Cycling Functions of Hydrothermarchaeota in Hydrothermal Sediment.</title>
        <authorList>
            <person name="Zhou Z."/>
            <person name="Liu Y."/>
            <person name="Xu W."/>
            <person name="Pan J."/>
            <person name="Luo Z.H."/>
            <person name="Li M."/>
        </authorList>
    </citation>
    <scope>NUCLEOTIDE SEQUENCE [LARGE SCALE GENOMIC DNA]</scope>
    <source>
        <strain evidence="1">SpSt-609</strain>
    </source>
</reference>
<dbReference type="Gene3D" id="3.90.280.10">
    <property type="entry name" value="PEBP-like"/>
    <property type="match status" value="1"/>
</dbReference>
<comment type="caution">
    <text evidence="1">The sequence shown here is derived from an EMBL/GenBank/DDBJ whole genome shotgun (WGS) entry which is preliminary data.</text>
</comment>
<sequence length="191" mass="20753">MLRKFRILKVLFVLFFIVPTLIVPACKSKAAKGGASMLTVEAPFENNSVIPIEYTCDGRNVSPELKISGIPSNAKSVAIICDDPDAPVGTFVHWVLWNVPVSSSEVTIPGGLTKVATLPNGARQGLNDFGRIGYDGPCPPKGHGTHHYHFKVYALDTMLNLEGNVKKKDLERAMEGHILAKGEIIGLYARK</sequence>
<dbReference type="Pfam" id="PF01161">
    <property type="entry name" value="PBP"/>
    <property type="match status" value="1"/>
</dbReference>